<dbReference type="Pfam" id="PF07690">
    <property type="entry name" value="MFS_1"/>
    <property type="match status" value="1"/>
</dbReference>
<feature type="transmembrane region" description="Helical" evidence="6">
    <location>
        <begin position="20"/>
        <end position="45"/>
    </location>
</feature>
<reference evidence="9" key="1">
    <citation type="journal article" date="2019" name="Int. J. Syst. Evol. Microbiol.">
        <title>The Global Catalogue of Microorganisms (GCM) 10K type strain sequencing project: providing services to taxonomists for standard genome sequencing and annotation.</title>
        <authorList>
            <consortium name="The Broad Institute Genomics Platform"/>
            <consortium name="The Broad Institute Genome Sequencing Center for Infectious Disease"/>
            <person name="Wu L."/>
            <person name="Ma J."/>
        </authorList>
    </citation>
    <scope>NUCLEOTIDE SEQUENCE [LARGE SCALE GENOMIC DNA]</scope>
    <source>
        <strain evidence="9">CGMCC 1.13574</strain>
    </source>
</reference>
<dbReference type="Gene3D" id="1.20.1250.20">
    <property type="entry name" value="MFS general substrate transporter like domains"/>
    <property type="match status" value="2"/>
</dbReference>
<dbReference type="EMBL" id="JBHUIO010000002">
    <property type="protein sequence ID" value="MFD2168945.1"/>
    <property type="molecule type" value="Genomic_DNA"/>
</dbReference>
<comment type="subcellular location">
    <subcellularLocation>
        <location evidence="1">Cell membrane</location>
        <topology evidence="1">Multi-pass membrane protein</topology>
    </subcellularLocation>
</comment>
<feature type="transmembrane region" description="Helical" evidence="6">
    <location>
        <begin position="146"/>
        <end position="167"/>
    </location>
</feature>
<feature type="transmembrane region" description="Helical" evidence="6">
    <location>
        <begin position="292"/>
        <end position="310"/>
    </location>
</feature>
<feature type="transmembrane region" description="Helical" evidence="6">
    <location>
        <begin position="348"/>
        <end position="366"/>
    </location>
</feature>
<feature type="transmembrane region" description="Helical" evidence="6">
    <location>
        <begin position="173"/>
        <end position="195"/>
    </location>
</feature>
<dbReference type="RefSeq" id="WP_386043998.1">
    <property type="nucleotide sequence ID" value="NZ_JBHUIO010000002.1"/>
</dbReference>
<dbReference type="PROSITE" id="PS50850">
    <property type="entry name" value="MFS"/>
    <property type="match status" value="1"/>
</dbReference>
<feature type="transmembrane region" description="Helical" evidence="6">
    <location>
        <begin position="259"/>
        <end position="280"/>
    </location>
</feature>
<keyword evidence="3 6" id="KW-0812">Transmembrane</keyword>
<evidence type="ECO:0000313" key="9">
    <source>
        <dbReference type="Proteomes" id="UP001597343"/>
    </source>
</evidence>
<dbReference type="PANTHER" id="PTHR43129:SF1">
    <property type="entry name" value="FOSMIDOMYCIN RESISTANCE PROTEIN"/>
    <property type="match status" value="1"/>
</dbReference>
<evidence type="ECO:0000313" key="8">
    <source>
        <dbReference type="EMBL" id="MFD2168945.1"/>
    </source>
</evidence>
<feature type="transmembrane region" description="Helical" evidence="6">
    <location>
        <begin position="107"/>
        <end position="125"/>
    </location>
</feature>
<dbReference type="PANTHER" id="PTHR43129">
    <property type="entry name" value="FOSMIDOMYCIN RESISTANCE PROTEIN"/>
    <property type="match status" value="1"/>
</dbReference>
<feature type="transmembrane region" description="Helical" evidence="6">
    <location>
        <begin position="57"/>
        <end position="77"/>
    </location>
</feature>
<keyword evidence="9" id="KW-1185">Reference proteome</keyword>
<keyword evidence="4 6" id="KW-1133">Transmembrane helix</keyword>
<evidence type="ECO:0000256" key="1">
    <source>
        <dbReference type="ARBA" id="ARBA00004651"/>
    </source>
</evidence>
<dbReference type="InterPro" id="IPR020846">
    <property type="entry name" value="MFS_dom"/>
</dbReference>
<keyword evidence="2" id="KW-0813">Transport</keyword>
<feature type="transmembrane region" description="Helical" evidence="6">
    <location>
        <begin position="222"/>
        <end position="239"/>
    </location>
</feature>
<dbReference type="InterPro" id="IPR011701">
    <property type="entry name" value="MFS"/>
</dbReference>
<organism evidence="8 9">
    <name type="scientific">Tumebacillus lipolyticus</name>
    <dbReference type="NCBI Taxonomy" id="1280370"/>
    <lineage>
        <taxon>Bacteria</taxon>
        <taxon>Bacillati</taxon>
        <taxon>Bacillota</taxon>
        <taxon>Bacilli</taxon>
        <taxon>Bacillales</taxon>
        <taxon>Alicyclobacillaceae</taxon>
        <taxon>Tumebacillus</taxon>
    </lineage>
</organism>
<comment type="caution">
    <text evidence="8">The sequence shown here is derived from an EMBL/GenBank/DDBJ whole genome shotgun (WGS) entry which is preliminary data.</text>
</comment>
<evidence type="ECO:0000256" key="3">
    <source>
        <dbReference type="ARBA" id="ARBA00022692"/>
    </source>
</evidence>
<name>A0ABW4ZTN8_9BACL</name>
<protein>
    <submittedName>
        <fullName evidence="8">MFS transporter</fullName>
    </submittedName>
</protein>
<evidence type="ECO:0000256" key="4">
    <source>
        <dbReference type="ARBA" id="ARBA00022989"/>
    </source>
</evidence>
<sequence>MQSVAKANAQSTATGTMYQILFAISFVHLLNDSMQAVIPAIFPILQQSLSLTFTQVGWISFAMTMTSSILQPVVGYWSDKRPKPYMLPVGMGLSLIGMLGLAFLQSYSLIICAVLFIGLGSAVFHPEGSKVVYLAAGSRRGFAQSVFQVGGNTGSSLAPLMTALIFVPLGQFGAIWFTSFAALAILVLLFVSSWYTRKLSLQAIPAKKQGERSGMGASRKQIGVAMVLLVFLVFARSWYTSGLGNYYQFYLIEKYGLSISSAQVLIFLFMVAGVIGTLIGGPLGDRYGRRRIIFFSMIGAAPFALLLPHVGLTAAYPLLFVIGVILSTSWSATVVYAQELIPGKVGTVSGLIIGLAFGLGAIGSVTLGKMSDLQGLDFTMVFCSLLPLLGILTYLLPSDRQMKSWKQKES</sequence>
<dbReference type="InterPro" id="IPR036259">
    <property type="entry name" value="MFS_trans_sf"/>
</dbReference>
<evidence type="ECO:0000256" key="2">
    <source>
        <dbReference type="ARBA" id="ARBA00022448"/>
    </source>
</evidence>
<accession>A0ABW4ZTN8</accession>
<evidence type="ECO:0000259" key="7">
    <source>
        <dbReference type="PROSITE" id="PS50850"/>
    </source>
</evidence>
<feature type="transmembrane region" description="Helical" evidence="6">
    <location>
        <begin position="378"/>
        <end position="396"/>
    </location>
</feature>
<feature type="transmembrane region" description="Helical" evidence="6">
    <location>
        <begin position="316"/>
        <end position="336"/>
    </location>
</feature>
<gene>
    <name evidence="8" type="ORF">ACFSOY_02795</name>
</gene>
<evidence type="ECO:0000256" key="6">
    <source>
        <dbReference type="SAM" id="Phobius"/>
    </source>
</evidence>
<proteinExistence type="predicted"/>
<dbReference type="SUPFAM" id="SSF103473">
    <property type="entry name" value="MFS general substrate transporter"/>
    <property type="match status" value="1"/>
</dbReference>
<keyword evidence="5 6" id="KW-0472">Membrane</keyword>
<dbReference type="Proteomes" id="UP001597343">
    <property type="component" value="Unassembled WGS sequence"/>
</dbReference>
<evidence type="ECO:0000256" key="5">
    <source>
        <dbReference type="ARBA" id="ARBA00023136"/>
    </source>
</evidence>
<feature type="domain" description="Major facilitator superfamily (MFS) profile" evidence="7">
    <location>
        <begin position="20"/>
        <end position="401"/>
    </location>
</feature>
<feature type="transmembrane region" description="Helical" evidence="6">
    <location>
        <begin position="84"/>
        <end position="101"/>
    </location>
</feature>
<dbReference type="CDD" id="cd17478">
    <property type="entry name" value="MFS_FsR"/>
    <property type="match status" value="1"/>
</dbReference>